<accession>A0AAV9ZTL3</accession>
<dbReference type="EMBL" id="JAWWNJ010000115">
    <property type="protein sequence ID" value="KAK6991836.1"/>
    <property type="molecule type" value="Genomic_DNA"/>
</dbReference>
<protein>
    <submittedName>
        <fullName evidence="1">Uncharacterized protein</fullName>
    </submittedName>
</protein>
<evidence type="ECO:0000313" key="2">
    <source>
        <dbReference type="Proteomes" id="UP001362999"/>
    </source>
</evidence>
<sequence>MAPGQPGLRLDELMNLALKTFYSGHISAASRAIRMKGIQGVGVAHWVGSALEQTRQDYAYTAFAAQLDSAPLIPSPDRGYTRHLALFLAACPRQLIIDHDPRRLYDGLRLPLAADGWRSQQLSDSTRLVSLRWLWGRTRGQDRVSWVFSLGQGRYGDIRLRPSAPAYHAMESWSPTHAPRRVDFRFRERRYSSLGDCCQTRGAISASRGKGVGTVGLRFVEVRRHTTFVPACPTFVPRARPAASAPQTVSAAAAVGFRSQERRYSSLRDRRCQARRAVNRSPFPQPRTSLTLSNLSIFPGARAAVGRHLVYMPVPDYDIGESTTTTGWWITDFDNTSPPPLRFNRMA</sequence>
<evidence type="ECO:0000313" key="1">
    <source>
        <dbReference type="EMBL" id="KAK6991836.1"/>
    </source>
</evidence>
<comment type="caution">
    <text evidence="1">The sequence shown here is derived from an EMBL/GenBank/DDBJ whole genome shotgun (WGS) entry which is preliminary data.</text>
</comment>
<dbReference type="AlphaFoldDB" id="A0AAV9ZTL3"/>
<dbReference type="Proteomes" id="UP001362999">
    <property type="component" value="Unassembled WGS sequence"/>
</dbReference>
<reference evidence="1 2" key="1">
    <citation type="journal article" date="2024" name="J Genomics">
        <title>Draft genome sequencing and assembly of Favolaschia claudopus CIRM-BRFM 2984 isolated from oak limbs.</title>
        <authorList>
            <person name="Navarro D."/>
            <person name="Drula E."/>
            <person name="Chaduli D."/>
            <person name="Cazenave R."/>
            <person name="Ahrendt S."/>
            <person name="Wang J."/>
            <person name="Lipzen A."/>
            <person name="Daum C."/>
            <person name="Barry K."/>
            <person name="Grigoriev I.V."/>
            <person name="Favel A."/>
            <person name="Rosso M.N."/>
            <person name="Martin F."/>
        </authorList>
    </citation>
    <scope>NUCLEOTIDE SEQUENCE [LARGE SCALE GENOMIC DNA]</scope>
    <source>
        <strain evidence="1 2">CIRM-BRFM 2984</strain>
    </source>
</reference>
<name>A0AAV9ZTL3_9AGAR</name>
<gene>
    <name evidence="1" type="ORF">R3P38DRAFT_3290522</name>
</gene>
<keyword evidence="2" id="KW-1185">Reference proteome</keyword>
<organism evidence="1 2">
    <name type="scientific">Favolaschia claudopus</name>
    <dbReference type="NCBI Taxonomy" id="2862362"/>
    <lineage>
        <taxon>Eukaryota</taxon>
        <taxon>Fungi</taxon>
        <taxon>Dikarya</taxon>
        <taxon>Basidiomycota</taxon>
        <taxon>Agaricomycotina</taxon>
        <taxon>Agaricomycetes</taxon>
        <taxon>Agaricomycetidae</taxon>
        <taxon>Agaricales</taxon>
        <taxon>Marasmiineae</taxon>
        <taxon>Mycenaceae</taxon>
        <taxon>Favolaschia</taxon>
    </lineage>
</organism>
<proteinExistence type="predicted"/>